<proteinExistence type="predicted"/>
<organism evidence="1 2">
    <name type="scientific">Microbulbifer aestuariivivens</name>
    <dbReference type="NCBI Taxonomy" id="1908308"/>
    <lineage>
        <taxon>Bacteria</taxon>
        <taxon>Pseudomonadati</taxon>
        <taxon>Pseudomonadota</taxon>
        <taxon>Gammaproteobacteria</taxon>
        <taxon>Cellvibrionales</taxon>
        <taxon>Microbulbiferaceae</taxon>
        <taxon>Microbulbifer</taxon>
    </lineage>
</organism>
<dbReference type="Proteomes" id="UP001408594">
    <property type="component" value="Unassembled WGS sequence"/>
</dbReference>
<protein>
    <recommendedName>
        <fullName evidence="3">Restriction endonuclease</fullName>
    </recommendedName>
</protein>
<name>A0ABP9WSJ4_9GAMM</name>
<dbReference type="EMBL" id="BAABRT010000030">
    <property type="protein sequence ID" value="GAA5526175.1"/>
    <property type="molecule type" value="Genomic_DNA"/>
</dbReference>
<evidence type="ECO:0000313" key="2">
    <source>
        <dbReference type="Proteomes" id="UP001408594"/>
    </source>
</evidence>
<gene>
    <name evidence="1" type="ORF">Maes01_02770</name>
</gene>
<evidence type="ECO:0008006" key="3">
    <source>
        <dbReference type="Google" id="ProtNLM"/>
    </source>
</evidence>
<comment type="caution">
    <text evidence="1">The sequence shown here is derived from an EMBL/GenBank/DDBJ whole genome shotgun (WGS) entry which is preliminary data.</text>
</comment>
<reference evidence="1 2" key="1">
    <citation type="submission" date="2024-02" db="EMBL/GenBank/DDBJ databases">
        <title>Microbulbifer aestuariivivens NBRC 112533.</title>
        <authorList>
            <person name="Ichikawa N."/>
            <person name="Katano-Makiyama Y."/>
            <person name="Hidaka K."/>
        </authorList>
    </citation>
    <scope>NUCLEOTIDE SEQUENCE [LARGE SCALE GENOMIC DNA]</scope>
    <source>
        <strain evidence="1 2">NBRC 112533</strain>
    </source>
</reference>
<evidence type="ECO:0000313" key="1">
    <source>
        <dbReference type="EMBL" id="GAA5526175.1"/>
    </source>
</evidence>
<accession>A0ABP9WSJ4</accession>
<sequence>MDFEKKEKELIDEFMSYAFSGDVKASALKDEDALIAQILETVLSQFKRKKYVLGQALDFTMLAQKLSNHDIELKEFTPNLTIDEIFERYGLVESRGDTAANTLTLRYSQYEYGIRKIEESVANLFHAMDRSDYPSAYVYNTGQWKKFQDLMLLCFQLSESAKFKVCYELINFGLLTMPKNSFYIREVPRVRIFESVLKNYERGVKGENGGLVFQALAYGFLSSDRPHLSIVADKVRTGSSRQKRFGDIDCYFGMDLELSVEVKDFEITVKNFDKELGEFCRNCKGNNIVGIAFVREITSEAAELVVQHGVQIITQDIAISLAAYWDWKKQDTALQGTLHYISHIEQNPSAVERLLKFINEIDNSHDSLVYLKK</sequence>
<dbReference type="RefSeq" id="WP_345552440.1">
    <property type="nucleotide sequence ID" value="NZ_BAABRT010000030.1"/>
</dbReference>
<keyword evidence="2" id="KW-1185">Reference proteome</keyword>